<reference evidence="1" key="1">
    <citation type="journal article" date="2023" name="Int. J. Syst. Evol. Microbiol.">
        <title>&lt;i&gt;Shewanella septentrionalis&lt;/i&gt; sp. nov. and &lt;i&gt;Shewanella holmiensis&lt;/i&gt; sp. nov., isolated from Baltic Sea water and sediments.</title>
        <authorList>
            <person name="Martin-Rodriguez A.J."/>
            <person name="Thorell K."/>
            <person name="Joffre E."/>
            <person name="Jensie-Markopoulos S."/>
            <person name="Moore E.R.B."/>
            <person name="Sjoling A."/>
        </authorList>
    </citation>
    <scope>NUCLEOTIDE SEQUENCE</scope>
    <source>
        <strain evidence="1">SP1W3</strain>
    </source>
</reference>
<name>A0A9X3AZ89_9GAMM</name>
<organism evidence="1 2">
    <name type="scientific">Shewanella septentrionalis</name>
    <dbReference type="NCBI Taxonomy" id="2952223"/>
    <lineage>
        <taxon>Bacteria</taxon>
        <taxon>Pseudomonadati</taxon>
        <taxon>Pseudomonadota</taxon>
        <taxon>Gammaproteobacteria</taxon>
        <taxon>Alteromonadales</taxon>
        <taxon>Shewanellaceae</taxon>
        <taxon>Shewanella</taxon>
    </lineage>
</organism>
<dbReference type="EMBL" id="JAMTCC010000014">
    <property type="protein sequence ID" value="MCT7945679.1"/>
    <property type="molecule type" value="Genomic_DNA"/>
</dbReference>
<dbReference type="SUPFAM" id="SSF140319">
    <property type="entry name" value="IscX-like"/>
    <property type="match status" value="1"/>
</dbReference>
<dbReference type="PANTHER" id="PTHR37532">
    <property type="entry name" value="PROTEIN ISCX"/>
    <property type="match status" value="1"/>
</dbReference>
<dbReference type="GO" id="GO:0008198">
    <property type="term" value="F:ferrous iron binding"/>
    <property type="evidence" value="ECO:0007669"/>
    <property type="project" value="TreeGrafter"/>
</dbReference>
<dbReference type="NCBIfam" id="TIGR03412">
    <property type="entry name" value="iscX_yfhJ"/>
    <property type="match status" value="1"/>
</dbReference>
<keyword evidence="2" id="KW-1185">Reference proteome</keyword>
<accession>A0A9X3AZ89</accession>
<comment type="caution">
    <text evidence="1">The sequence shown here is derived from an EMBL/GenBank/DDBJ whole genome shotgun (WGS) entry which is preliminary data.</text>
</comment>
<dbReference type="RefSeq" id="WP_063883516.1">
    <property type="nucleotide sequence ID" value="NZ_JAMTCC010000014.1"/>
</dbReference>
<gene>
    <name evidence="1" type="primary">iscX</name>
    <name evidence="1" type="ORF">NE536_09910</name>
</gene>
<sequence length="65" mass="7666">MTLTWIDSLDIALELLEAHPEVNPTQLHFTQLYEWVLALDDFADDPKHCNEKILEAIQQCWIEEK</sequence>
<dbReference type="Proteomes" id="UP001155604">
    <property type="component" value="Unassembled WGS sequence"/>
</dbReference>
<dbReference type="GO" id="GO:0005829">
    <property type="term" value="C:cytosol"/>
    <property type="evidence" value="ECO:0007669"/>
    <property type="project" value="TreeGrafter"/>
</dbReference>
<evidence type="ECO:0000313" key="1">
    <source>
        <dbReference type="EMBL" id="MCT7945679.1"/>
    </source>
</evidence>
<dbReference type="Gene3D" id="1.10.10.600">
    <property type="entry name" value="IscX-like"/>
    <property type="match status" value="1"/>
</dbReference>
<dbReference type="InterPro" id="IPR007479">
    <property type="entry name" value="ISC_FeS_clus_asmbl_IscsX"/>
</dbReference>
<proteinExistence type="predicted"/>
<dbReference type="AlphaFoldDB" id="A0A9X3AZ89"/>
<dbReference type="Pfam" id="PF04384">
    <property type="entry name" value="Fe-S_assembly"/>
    <property type="match status" value="1"/>
</dbReference>
<dbReference type="PIRSF" id="PIRSF039003">
    <property type="entry name" value="IscX"/>
    <property type="match status" value="1"/>
</dbReference>
<protein>
    <submittedName>
        <fullName evidence="1">Fe-S cluster assembly protein IscX</fullName>
    </submittedName>
</protein>
<dbReference type="PANTHER" id="PTHR37532:SF1">
    <property type="entry name" value="PROTEIN ISCX"/>
    <property type="match status" value="1"/>
</dbReference>
<dbReference type="InterPro" id="IPR036762">
    <property type="entry name" value="IscX-like_sf"/>
</dbReference>
<evidence type="ECO:0000313" key="2">
    <source>
        <dbReference type="Proteomes" id="UP001155604"/>
    </source>
</evidence>
<dbReference type="GO" id="GO:0016226">
    <property type="term" value="P:iron-sulfur cluster assembly"/>
    <property type="evidence" value="ECO:0007669"/>
    <property type="project" value="UniProtKB-UniRule"/>
</dbReference>